<keyword evidence="2" id="KW-1185">Reference proteome</keyword>
<organism evidence="1 2">
    <name type="scientific">Winogradskyella marincola</name>
    <dbReference type="NCBI Taxonomy" id="3037795"/>
    <lineage>
        <taxon>Bacteria</taxon>
        <taxon>Pseudomonadati</taxon>
        <taxon>Bacteroidota</taxon>
        <taxon>Flavobacteriia</taxon>
        <taxon>Flavobacteriales</taxon>
        <taxon>Flavobacteriaceae</taxon>
        <taxon>Winogradskyella</taxon>
    </lineage>
</organism>
<evidence type="ECO:0000313" key="2">
    <source>
        <dbReference type="Proteomes" id="UP001529085"/>
    </source>
</evidence>
<accession>A0ABT6G6A6</accession>
<dbReference type="RefSeq" id="WP_278006749.1">
    <property type="nucleotide sequence ID" value="NZ_JARSBN010000013.1"/>
</dbReference>
<protein>
    <submittedName>
        <fullName evidence="1">Uncharacterized protein</fullName>
    </submittedName>
</protein>
<sequence length="109" mass="12487">MRSESSLSTDSRLIENDLINRINEIKKIPFGTISFKNNEIDSKVWNCGDSLYWDIVKLGEEAIPQLISKIQDETKTDIQIQCRDTNLTVGTVAFMILDDIISIPYFLVF</sequence>
<proteinExistence type="predicted"/>
<name>A0ABT6G6A6_9FLAO</name>
<dbReference type="EMBL" id="JARSBN010000013">
    <property type="protein sequence ID" value="MDG4717329.1"/>
    <property type="molecule type" value="Genomic_DNA"/>
</dbReference>
<gene>
    <name evidence="1" type="ORF">P7122_15680</name>
</gene>
<reference evidence="1 2" key="1">
    <citation type="submission" date="2023-03" db="EMBL/GenBank/DDBJ databases">
        <title>Strain YYF002 represents a novel species in the genus Winogradskyella isolated from seawater.</title>
        <authorList>
            <person name="Fu Z.-Y."/>
        </authorList>
    </citation>
    <scope>NUCLEOTIDE SEQUENCE [LARGE SCALE GENOMIC DNA]</scope>
    <source>
        <strain evidence="1 2">YYF002</strain>
    </source>
</reference>
<dbReference type="Proteomes" id="UP001529085">
    <property type="component" value="Unassembled WGS sequence"/>
</dbReference>
<comment type="caution">
    <text evidence="1">The sequence shown here is derived from an EMBL/GenBank/DDBJ whole genome shotgun (WGS) entry which is preliminary data.</text>
</comment>
<evidence type="ECO:0000313" key="1">
    <source>
        <dbReference type="EMBL" id="MDG4717329.1"/>
    </source>
</evidence>